<proteinExistence type="predicted"/>
<dbReference type="STRING" id="157652.A0A371ERF3"/>
<evidence type="ECO:0000259" key="1">
    <source>
        <dbReference type="Pfam" id="PF13456"/>
    </source>
</evidence>
<sequence length="144" mass="16678">MTMWLVKLSKFSLKYEPRGMVSIPEVDPWWTLYVDGSSNSKGGEAGIILEGPGHVVLEHSLKFNFKTSNNQDEFETLLVSLDLALEVDVRKILCYIDSQPMVEHIKGTYQVKDPIFLRYYHKVINMLQKFDKSKIKHISREDNT</sequence>
<feature type="domain" description="RNase H type-1" evidence="1">
    <location>
        <begin position="35"/>
        <end position="143"/>
    </location>
</feature>
<accession>A0A371ERF3</accession>
<dbReference type="Proteomes" id="UP000257109">
    <property type="component" value="Unassembled WGS sequence"/>
</dbReference>
<evidence type="ECO:0000313" key="3">
    <source>
        <dbReference type="Proteomes" id="UP000257109"/>
    </source>
</evidence>
<keyword evidence="3" id="KW-1185">Reference proteome</keyword>
<evidence type="ECO:0000313" key="2">
    <source>
        <dbReference type="EMBL" id="RDX68621.1"/>
    </source>
</evidence>
<dbReference type="GO" id="GO:0004523">
    <property type="term" value="F:RNA-DNA hybrid ribonuclease activity"/>
    <property type="evidence" value="ECO:0007669"/>
    <property type="project" value="InterPro"/>
</dbReference>
<dbReference type="SUPFAM" id="SSF53098">
    <property type="entry name" value="Ribonuclease H-like"/>
    <property type="match status" value="1"/>
</dbReference>
<dbReference type="AlphaFoldDB" id="A0A371ERF3"/>
<dbReference type="PANTHER" id="PTHR48475">
    <property type="entry name" value="RIBONUCLEASE H"/>
    <property type="match status" value="1"/>
</dbReference>
<name>A0A371ERF3_MUCPR</name>
<organism evidence="2 3">
    <name type="scientific">Mucuna pruriens</name>
    <name type="common">Velvet bean</name>
    <name type="synonym">Dolichos pruriens</name>
    <dbReference type="NCBI Taxonomy" id="157652"/>
    <lineage>
        <taxon>Eukaryota</taxon>
        <taxon>Viridiplantae</taxon>
        <taxon>Streptophyta</taxon>
        <taxon>Embryophyta</taxon>
        <taxon>Tracheophyta</taxon>
        <taxon>Spermatophyta</taxon>
        <taxon>Magnoliopsida</taxon>
        <taxon>eudicotyledons</taxon>
        <taxon>Gunneridae</taxon>
        <taxon>Pentapetalae</taxon>
        <taxon>rosids</taxon>
        <taxon>fabids</taxon>
        <taxon>Fabales</taxon>
        <taxon>Fabaceae</taxon>
        <taxon>Papilionoideae</taxon>
        <taxon>50 kb inversion clade</taxon>
        <taxon>NPAAA clade</taxon>
        <taxon>indigoferoid/millettioid clade</taxon>
        <taxon>Phaseoleae</taxon>
        <taxon>Mucuna</taxon>
    </lineage>
</organism>
<dbReference type="GO" id="GO:0003676">
    <property type="term" value="F:nucleic acid binding"/>
    <property type="evidence" value="ECO:0007669"/>
    <property type="project" value="InterPro"/>
</dbReference>
<reference evidence="2" key="1">
    <citation type="submission" date="2018-05" db="EMBL/GenBank/DDBJ databases">
        <title>Draft genome of Mucuna pruriens seed.</title>
        <authorList>
            <person name="Nnadi N.E."/>
            <person name="Vos R."/>
            <person name="Hasami M.H."/>
            <person name="Devisetty U.K."/>
            <person name="Aguiy J.C."/>
        </authorList>
    </citation>
    <scope>NUCLEOTIDE SEQUENCE [LARGE SCALE GENOMIC DNA]</scope>
    <source>
        <strain evidence="2">JCA_2017</strain>
    </source>
</reference>
<dbReference type="EMBL" id="QJKJ01012455">
    <property type="protein sequence ID" value="RDX68621.1"/>
    <property type="molecule type" value="Genomic_DNA"/>
</dbReference>
<dbReference type="PANTHER" id="PTHR48475:SF2">
    <property type="entry name" value="RIBONUCLEASE H"/>
    <property type="match status" value="1"/>
</dbReference>
<dbReference type="InterPro" id="IPR036397">
    <property type="entry name" value="RNaseH_sf"/>
</dbReference>
<dbReference type="InterPro" id="IPR002156">
    <property type="entry name" value="RNaseH_domain"/>
</dbReference>
<gene>
    <name evidence="2" type="ORF">CR513_52362</name>
</gene>
<dbReference type="CDD" id="cd09279">
    <property type="entry name" value="RNase_HI_like"/>
    <property type="match status" value="1"/>
</dbReference>
<feature type="non-terminal residue" evidence="2">
    <location>
        <position position="1"/>
    </location>
</feature>
<protein>
    <recommendedName>
        <fullName evidence="1">RNase H type-1 domain-containing protein</fullName>
    </recommendedName>
</protein>
<dbReference type="Gene3D" id="3.30.420.10">
    <property type="entry name" value="Ribonuclease H-like superfamily/Ribonuclease H"/>
    <property type="match status" value="1"/>
</dbReference>
<dbReference type="Pfam" id="PF13456">
    <property type="entry name" value="RVT_3"/>
    <property type="match status" value="1"/>
</dbReference>
<dbReference type="OrthoDB" id="1740909at2759"/>
<comment type="caution">
    <text evidence="2">The sequence shown here is derived from an EMBL/GenBank/DDBJ whole genome shotgun (WGS) entry which is preliminary data.</text>
</comment>
<dbReference type="InterPro" id="IPR012337">
    <property type="entry name" value="RNaseH-like_sf"/>
</dbReference>